<dbReference type="AlphaFoldDB" id="A0A1X7SVI5"/>
<dbReference type="InterPro" id="IPR036259">
    <property type="entry name" value="MFS_trans_sf"/>
</dbReference>
<evidence type="ECO:0000256" key="4">
    <source>
        <dbReference type="ARBA" id="ARBA00022856"/>
    </source>
</evidence>
<feature type="transmembrane region" description="Helical" evidence="7">
    <location>
        <begin position="48"/>
        <end position="64"/>
    </location>
</feature>
<dbReference type="GO" id="GO:0015833">
    <property type="term" value="P:peptide transport"/>
    <property type="evidence" value="ECO:0007669"/>
    <property type="project" value="UniProtKB-KW"/>
</dbReference>
<evidence type="ECO:0000256" key="7">
    <source>
        <dbReference type="SAM" id="Phobius"/>
    </source>
</evidence>
<evidence type="ECO:0000256" key="3">
    <source>
        <dbReference type="ARBA" id="ARBA00022692"/>
    </source>
</evidence>
<gene>
    <name evidence="8" type="primary">105315717</name>
</gene>
<dbReference type="GO" id="GO:0016020">
    <property type="term" value="C:membrane"/>
    <property type="evidence" value="ECO:0007669"/>
    <property type="project" value="UniProtKB-SubCell"/>
</dbReference>
<keyword evidence="3 7" id="KW-0812">Transmembrane</keyword>
<dbReference type="Gene3D" id="1.20.1250.20">
    <property type="entry name" value="MFS general substrate transporter like domains"/>
    <property type="match status" value="1"/>
</dbReference>
<dbReference type="KEGG" id="aqu:105315717"/>
<evidence type="ECO:0000313" key="9">
    <source>
        <dbReference type="Proteomes" id="UP000007879"/>
    </source>
</evidence>
<name>A0A1X7SVI5_AMPQE</name>
<keyword evidence="4" id="KW-0571">Peptide transport</keyword>
<organism evidence="8">
    <name type="scientific">Amphimedon queenslandica</name>
    <name type="common">Sponge</name>
    <dbReference type="NCBI Taxonomy" id="400682"/>
    <lineage>
        <taxon>Eukaryota</taxon>
        <taxon>Metazoa</taxon>
        <taxon>Porifera</taxon>
        <taxon>Demospongiae</taxon>
        <taxon>Heteroscleromorpha</taxon>
        <taxon>Haplosclerida</taxon>
        <taxon>Niphatidae</taxon>
        <taxon>Amphimedon</taxon>
    </lineage>
</organism>
<accession>A0A1X7SVI5</accession>
<dbReference type="Proteomes" id="UP000007879">
    <property type="component" value="Unassembled WGS sequence"/>
</dbReference>
<keyword evidence="6 7" id="KW-0472">Membrane</keyword>
<proteinExistence type="inferred from homology"/>
<keyword evidence="9" id="KW-1185">Reference proteome</keyword>
<sequence length="212" mass="24523">MCYAKKHKYPENRSAFTYWEDKAPSRLDLAEEKFGGPFKEEEVEDVKTTFRIAPLLICVFGYATSMEIFDNSEYIKEEDSLCLFQFYVIRFIISITYIVLYKFLLHWNCNHFLSSMLKRITAGLVLLFLSCVSFAAIEAVAYLKSNVYNETEFINNETVTADNASVIPIFSSYWTIPPYILYAISYSLVFVTSLEFVIAQSPYHMRGLLIGL</sequence>
<keyword evidence="4" id="KW-0653">Protein transport</keyword>
<reference evidence="9" key="1">
    <citation type="journal article" date="2010" name="Nature">
        <title>The Amphimedon queenslandica genome and the evolution of animal complexity.</title>
        <authorList>
            <person name="Srivastava M."/>
            <person name="Simakov O."/>
            <person name="Chapman J."/>
            <person name="Fahey B."/>
            <person name="Gauthier M.E."/>
            <person name="Mitros T."/>
            <person name="Richards G.S."/>
            <person name="Conaco C."/>
            <person name="Dacre M."/>
            <person name="Hellsten U."/>
            <person name="Larroux C."/>
            <person name="Putnam N.H."/>
            <person name="Stanke M."/>
            <person name="Adamska M."/>
            <person name="Darling A."/>
            <person name="Degnan S.M."/>
            <person name="Oakley T.H."/>
            <person name="Plachetzki D.C."/>
            <person name="Zhai Y."/>
            <person name="Adamski M."/>
            <person name="Calcino A."/>
            <person name="Cummins S.F."/>
            <person name="Goodstein D.M."/>
            <person name="Harris C."/>
            <person name="Jackson D.J."/>
            <person name="Leys S.P."/>
            <person name="Shu S."/>
            <person name="Woodcroft B.J."/>
            <person name="Vervoort M."/>
            <person name="Kosik K.S."/>
            <person name="Manning G."/>
            <person name="Degnan B.M."/>
            <person name="Rokhsar D.S."/>
        </authorList>
    </citation>
    <scope>NUCLEOTIDE SEQUENCE [LARGE SCALE GENOMIC DNA]</scope>
</reference>
<dbReference type="EnsemblMetazoa" id="Aqu2.1.06113_001">
    <property type="protein sequence ID" value="Aqu2.1.06113_001"/>
    <property type="gene ID" value="Aqu2.1.06113"/>
</dbReference>
<dbReference type="GO" id="GO:0022857">
    <property type="term" value="F:transmembrane transporter activity"/>
    <property type="evidence" value="ECO:0007669"/>
    <property type="project" value="InterPro"/>
</dbReference>
<evidence type="ECO:0000256" key="5">
    <source>
        <dbReference type="ARBA" id="ARBA00022989"/>
    </source>
</evidence>
<keyword evidence="5 7" id="KW-1133">Transmembrane helix</keyword>
<feature type="transmembrane region" description="Helical" evidence="7">
    <location>
        <begin position="124"/>
        <end position="143"/>
    </location>
</feature>
<evidence type="ECO:0000313" key="8">
    <source>
        <dbReference type="EnsemblMetazoa" id="Aqu2.1.06113_001"/>
    </source>
</evidence>
<feature type="transmembrane region" description="Helical" evidence="7">
    <location>
        <begin position="84"/>
        <end position="104"/>
    </location>
</feature>
<keyword evidence="4" id="KW-0813">Transport</keyword>
<evidence type="ECO:0000256" key="1">
    <source>
        <dbReference type="ARBA" id="ARBA00004141"/>
    </source>
</evidence>
<dbReference type="InParanoid" id="A0A1X7SVI5"/>
<dbReference type="Pfam" id="PF00854">
    <property type="entry name" value="PTR2"/>
    <property type="match status" value="1"/>
</dbReference>
<dbReference type="OrthoDB" id="8904098at2759"/>
<protein>
    <submittedName>
        <fullName evidence="8">Uncharacterized protein</fullName>
    </submittedName>
</protein>
<evidence type="ECO:0000256" key="6">
    <source>
        <dbReference type="ARBA" id="ARBA00023136"/>
    </source>
</evidence>
<comment type="similarity">
    <text evidence="2">Belongs to the major facilitator superfamily. Proton-dependent oligopeptide transporter (POT/PTR) (TC 2.A.17) family.</text>
</comment>
<evidence type="ECO:0000256" key="2">
    <source>
        <dbReference type="ARBA" id="ARBA00005982"/>
    </source>
</evidence>
<feature type="transmembrane region" description="Helical" evidence="7">
    <location>
        <begin position="179"/>
        <end position="199"/>
    </location>
</feature>
<dbReference type="InterPro" id="IPR000109">
    <property type="entry name" value="POT_fam"/>
</dbReference>
<dbReference type="EnsemblMetazoa" id="XM_011410453.1">
    <property type="protein sequence ID" value="XP_011408755.1"/>
    <property type="gene ID" value="LOC105315717"/>
</dbReference>
<dbReference type="PANTHER" id="PTHR11654">
    <property type="entry name" value="OLIGOPEPTIDE TRANSPORTER-RELATED"/>
    <property type="match status" value="1"/>
</dbReference>
<reference evidence="8" key="2">
    <citation type="submission" date="2017-05" db="UniProtKB">
        <authorList>
            <consortium name="EnsemblMetazoa"/>
        </authorList>
    </citation>
    <scope>IDENTIFICATION</scope>
</reference>
<comment type="subcellular location">
    <subcellularLocation>
        <location evidence="1">Membrane</location>
        <topology evidence="1">Multi-pass membrane protein</topology>
    </subcellularLocation>
</comment>